<feature type="transmembrane region" description="Helical" evidence="1">
    <location>
        <begin position="92"/>
        <end position="110"/>
    </location>
</feature>
<name>A0ABX1QWS5_9ALTE</name>
<proteinExistence type="predicted"/>
<comment type="caution">
    <text evidence="2">The sequence shown here is derived from an EMBL/GenBank/DDBJ whole genome shotgun (WGS) entry which is preliminary data.</text>
</comment>
<evidence type="ECO:0000313" key="2">
    <source>
        <dbReference type="EMBL" id="NMH58698.1"/>
    </source>
</evidence>
<keyword evidence="3" id="KW-1185">Reference proteome</keyword>
<keyword evidence="1" id="KW-0472">Membrane</keyword>
<keyword evidence="1" id="KW-1133">Transmembrane helix</keyword>
<evidence type="ECO:0000313" key="3">
    <source>
        <dbReference type="Proteomes" id="UP000709336"/>
    </source>
</evidence>
<evidence type="ECO:0000256" key="1">
    <source>
        <dbReference type="SAM" id="Phobius"/>
    </source>
</evidence>
<protein>
    <submittedName>
        <fullName evidence="2">Uncharacterized protein</fullName>
    </submittedName>
</protein>
<dbReference type="RefSeq" id="WP_169209253.1">
    <property type="nucleotide sequence ID" value="NZ_JAATNW010000001.1"/>
</dbReference>
<sequence>MQKYRPNHIPKSTRIFNLVWCCFLLGVALYGWSSGSLYFPGRASSNGVTFVGLPLLFFIIALVIASANAVLTIIDHYDQRDNEFAYKKLSKALNVLCIIAILGAFGYQFVLNQKPAVILSDGS</sequence>
<organism evidence="2 3">
    <name type="scientific">Alteromonas ponticola</name>
    <dbReference type="NCBI Taxonomy" id="2720613"/>
    <lineage>
        <taxon>Bacteria</taxon>
        <taxon>Pseudomonadati</taxon>
        <taxon>Pseudomonadota</taxon>
        <taxon>Gammaproteobacteria</taxon>
        <taxon>Alteromonadales</taxon>
        <taxon>Alteromonadaceae</taxon>
        <taxon>Alteromonas/Salinimonas group</taxon>
        <taxon>Alteromonas</taxon>
    </lineage>
</organism>
<gene>
    <name evidence="2" type="ORF">HCJ96_01490</name>
</gene>
<dbReference type="EMBL" id="JAATNW010000001">
    <property type="protein sequence ID" value="NMH58698.1"/>
    <property type="molecule type" value="Genomic_DNA"/>
</dbReference>
<keyword evidence="1" id="KW-0812">Transmembrane</keyword>
<feature type="transmembrane region" description="Helical" evidence="1">
    <location>
        <begin position="52"/>
        <end position="71"/>
    </location>
</feature>
<accession>A0ABX1QWS5</accession>
<reference evidence="2 3" key="1">
    <citation type="submission" date="2020-03" db="EMBL/GenBank/DDBJ databases">
        <title>Alteromonas ponticola sp. nov., isolated from seawater.</title>
        <authorList>
            <person name="Yoon J.-H."/>
            <person name="Kim Y.-O."/>
        </authorList>
    </citation>
    <scope>NUCLEOTIDE SEQUENCE [LARGE SCALE GENOMIC DNA]</scope>
    <source>
        <strain evidence="2 3">MYP5</strain>
    </source>
</reference>
<feature type="transmembrane region" description="Helical" evidence="1">
    <location>
        <begin position="12"/>
        <end position="32"/>
    </location>
</feature>
<dbReference type="Proteomes" id="UP000709336">
    <property type="component" value="Unassembled WGS sequence"/>
</dbReference>